<name>A0A6J5S2B2_9CAUD</name>
<proteinExistence type="predicted"/>
<reference evidence="1" key="1">
    <citation type="submission" date="2020-05" db="EMBL/GenBank/DDBJ databases">
        <authorList>
            <person name="Chiriac C."/>
            <person name="Salcher M."/>
            <person name="Ghai R."/>
            <person name="Kavagutti S V."/>
        </authorList>
    </citation>
    <scope>NUCLEOTIDE SEQUENCE</scope>
</reference>
<organism evidence="1">
    <name type="scientific">uncultured Caudovirales phage</name>
    <dbReference type="NCBI Taxonomy" id="2100421"/>
    <lineage>
        <taxon>Viruses</taxon>
        <taxon>Duplodnaviria</taxon>
        <taxon>Heunggongvirae</taxon>
        <taxon>Uroviricota</taxon>
        <taxon>Caudoviricetes</taxon>
        <taxon>Peduoviridae</taxon>
        <taxon>Maltschvirus</taxon>
        <taxon>Maltschvirus maltsch</taxon>
    </lineage>
</organism>
<sequence>MNAEVRDGMIHQAQQERIARDTVIMQKVNAAHREGFKVRFPGQVEHCMRLTAERLQAILTRKPTDLADPATWTSTADEIAKLSEALWHLSVISQIYPLEIADDQHSK</sequence>
<dbReference type="EMBL" id="LR797323">
    <property type="protein sequence ID" value="CAB4202728.1"/>
    <property type="molecule type" value="Genomic_DNA"/>
</dbReference>
<accession>A0A6J5S2B2</accession>
<gene>
    <name evidence="1" type="ORF">UFOVP1369_35</name>
</gene>
<evidence type="ECO:0000313" key="1">
    <source>
        <dbReference type="EMBL" id="CAB4202728.1"/>
    </source>
</evidence>
<protein>
    <submittedName>
        <fullName evidence="1">Uncharacterized protein</fullName>
    </submittedName>
</protein>